<sequence length="312" mass="35129">MKKTKEIRKRGLYSSASVTENAPKCYHGPKLLFEEKATKIQTYACAGFRTARACRKDTEACTAYSLKQTISASQLCSLPQAERCYCHTCNLLFQVFFSLDWLNFLVGVFQGLGVKNVLCVGAPRLFDFLRIHTEGRHTFNTFLLDIDARLPQFYASDVFAQFNMLNGHFFKEDTGRAALLSFFESCDDRSIIFCDPPFSVMLQPLMVTLCSLKESMQKARTGNCNKELNSSDVNTMLVLPYFLGPKLFAAVPSMKMLDYKVTYEGHCRLTSAGIGDNSGSSRRVSIVRLFTDLPPKDIGPPPELESQFRSVR</sequence>
<reference evidence="5 6" key="1">
    <citation type="submission" date="2018-11" db="EMBL/GenBank/DDBJ databases">
        <authorList>
            <consortium name="Pathogen Informatics"/>
        </authorList>
    </citation>
    <scope>NUCLEOTIDE SEQUENCE [LARGE SCALE GENOMIC DNA]</scope>
</reference>
<dbReference type="PANTHER" id="PTHR13493">
    <property type="entry name" value="ZINC FINGER CCHC DOMAIN-CONTAINING"/>
    <property type="match status" value="1"/>
</dbReference>
<proteinExistence type="predicted"/>
<gene>
    <name evidence="5" type="ORF">DILT_LOCUS4189</name>
</gene>
<protein>
    <submittedName>
        <fullName evidence="5">Uncharacterized protein</fullName>
    </submittedName>
</protein>
<evidence type="ECO:0000313" key="5">
    <source>
        <dbReference type="EMBL" id="VDK88308.1"/>
    </source>
</evidence>
<dbReference type="PANTHER" id="PTHR13493:SF3">
    <property type="entry name" value="RRNA N6-ADENOSINE-METHYLTRANSFERASE ZCCHC4"/>
    <property type="match status" value="1"/>
</dbReference>
<dbReference type="InterPro" id="IPR041370">
    <property type="entry name" value="Mlase_EEF1AKMT1/ZCCHC4"/>
</dbReference>
<dbReference type="Pfam" id="PF10237">
    <property type="entry name" value="N6-adenineMlase"/>
    <property type="match status" value="1"/>
</dbReference>
<organism evidence="5 6">
    <name type="scientific">Dibothriocephalus latus</name>
    <name type="common">Fish tapeworm</name>
    <name type="synonym">Diphyllobothrium latum</name>
    <dbReference type="NCBI Taxonomy" id="60516"/>
    <lineage>
        <taxon>Eukaryota</taxon>
        <taxon>Metazoa</taxon>
        <taxon>Spiralia</taxon>
        <taxon>Lophotrochozoa</taxon>
        <taxon>Platyhelminthes</taxon>
        <taxon>Cestoda</taxon>
        <taxon>Eucestoda</taxon>
        <taxon>Diphyllobothriidea</taxon>
        <taxon>Diphyllobothriidae</taxon>
        <taxon>Dibothriocephalus</taxon>
    </lineage>
</organism>
<keyword evidence="2" id="KW-0963">Cytoplasm</keyword>
<evidence type="ECO:0000256" key="1">
    <source>
        <dbReference type="ARBA" id="ARBA00004496"/>
    </source>
</evidence>
<dbReference type="EMBL" id="UYRU01044989">
    <property type="protein sequence ID" value="VDK88308.1"/>
    <property type="molecule type" value="Genomic_DNA"/>
</dbReference>
<evidence type="ECO:0000256" key="4">
    <source>
        <dbReference type="ARBA" id="ARBA00022679"/>
    </source>
</evidence>
<comment type="subcellular location">
    <subcellularLocation>
        <location evidence="1">Cytoplasm</location>
    </subcellularLocation>
</comment>
<dbReference type="GO" id="GO:0008988">
    <property type="term" value="F:rRNA (adenine-N6-)-methyltransferase activity"/>
    <property type="evidence" value="ECO:0007669"/>
    <property type="project" value="InterPro"/>
</dbReference>
<accession>A0A3P6V7U1</accession>
<dbReference type="InterPro" id="IPR039846">
    <property type="entry name" value="ZCCHC4"/>
</dbReference>
<dbReference type="GO" id="GO:0005737">
    <property type="term" value="C:cytoplasm"/>
    <property type="evidence" value="ECO:0007669"/>
    <property type="project" value="UniProtKB-SubCell"/>
</dbReference>
<dbReference type="GO" id="GO:0005730">
    <property type="term" value="C:nucleolus"/>
    <property type="evidence" value="ECO:0007669"/>
    <property type="project" value="TreeGrafter"/>
</dbReference>
<dbReference type="OrthoDB" id="431817at2759"/>
<keyword evidence="4" id="KW-0808">Transferase</keyword>
<name>A0A3P6V7U1_DIBLA</name>
<keyword evidence="3" id="KW-0489">Methyltransferase</keyword>
<evidence type="ECO:0000256" key="2">
    <source>
        <dbReference type="ARBA" id="ARBA00022490"/>
    </source>
</evidence>
<evidence type="ECO:0000256" key="3">
    <source>
        <dbReference type="ARBA" id="ARBA00022603"/>
    </source>
</evidence>
<dbReference type="AlphaFoldDB" id="A0A3P6V7U1"/>
<evidence type="ECO:0000313" key="6">
    <source>
        <dbReference type="Proteomes" id="UP000281553"/>
    </source>
</evidence>
<dbReference type="Proteomes" id="UP000281553">
    <property type="component" value="Unassembled WGS sequence"/>
</dbReference>
<keyword evidence="6" id="KW-1185">Reference proteome</keyword>